<proteinExistence type="predicted"/>
<comment type="caution">
    <text evidence="1">The sequence shown here is derived from an EMBL/GenBank/DDBJ whole genome shotgun (WGS) entry which is preliminary data.</text>
</comment>
<keyword evidence="2" id="KW-1185">Reference proteome</keyword>
<name>A0ACB7TCD5_HYAAI</name>
<dbReference type="EMBL" id="CM023481">
    <property type="protein sequence ID" value="KAH6944728.1"/>
    <property type="molecule type" value="Genomic_DNA"/>
</dbReference>
<evidence type="ECO:0000313" key="1">
    <source>
        <dbReference type="EMBL" id="KAH6944728.1"/>
    </source>
</evidence>
<accession>A0ACB7TCD5</accession>
<protein>
    <submittedName>
        <fullName evidence="1">Uncharacterized protein</fullName>
    </submittedName>
</protein>
<gene>
    <name evidence="1" type="ORF">HPB50_004610</name>
</gene>
<organism evidence="1 2">
    <name type="scientific">Hyalomma asiaticum</name>
    <name type="common">Tick</name>
    <dbReference type="NCBI Taxonomy" id="266040"/>
    <lineage>
        <taxon>Eukaryota</taxon>
        <taxon>Metazoa</taxon>
        <taxon>Ecdysozoa</taxon>
        <taxon>Arthropoda</taxon>
        <taxon>Chelicerata</taxon>
        <taxon>Arachnida</taxon>
        <taxon>Acari</taxon>
        <taxon>Parasitiformes</taxon>
        <taxon>Ixodida</taxon>
        <taxon>Ixodoidea</taxon>
        <taxon>Ixodidae</taxon>
        <taxon>Hyalomminae</taxon>
        <taxon>Hyalomma</taxon>
    </lineage>
</organism>
<reference evidence="1" key="1">
    <citation type="submission" date="2020-05" db="EMBL/GenBank/DDBJ databases">
        <title>Large-scale comparative analyses of tick genomes elucidate their genetic diversity and vector capacities.</title>
        <authorList>
            <person name="Jia N."/>
            <person name="Wang J."/>
            <person name="Shi W."/>
            <person name="Du L."/>
            <person name="Sun Y."/>
            <person name="Zhan W."/>
            <person name="Jiang J."/>
            <person name="Wang Q."/>
            <person name="Zhang B."/>
            <person name="Ji P."/>
            <person name="Sakyi L.B."/>
            <person name="Cui X."/>
            <person name="Yuan T."/>
            <person name="Jiang B."/>
            <person name="Yang W."/>
            <person name="Lam T.T.-Y."/>
            <person name="Chang Q."/>
            <person name="Ding S."/>
            <person name="Wang X."/>
            <person name="Zhu J."/>
            <person name="Ruan X."/>
            <person name="Zhao L."/>
            <person name="Wei J."/>
            <person name="Que T."/>
            <person name="Du C."/>
            <person name="Cheng J."/>
            <person name="Dai P."/>
            <person name="Han X."/>
            <person name="Huang E."/>
            <person name="Gao Y."/>
            <person name="Liu J."/>
            <person name="Shao H."/>
            <person name="Ye R."/>
            <person name="Li L."/>
            <person name="Wei W."/>
            <person name="Wang X."/>
            <person name="Wang C."/>
            <person name="Yang T."/>
            <person name="Huo Q."/>
            <person name="Li W."/>
            <person name="Guo W."/>
            <person name="Chen H."/>
            <person name="Zhou L."/>
            <person name="Ni X."/>
            <person name="Tian J."/>
            <person name="Zhou Y."/>
            <person name="Sheng Y."/>
            <person name="Liu T."/>
            <person name="Pan Y."/>
            <person name="Xia L."/>
            <person name="Li J."/>
            <person name="Zhao F."/>
            <person name="Cao W."/>
        </authorList>
    </citation>
    <scope>NUCLEOTIDE SEQUENCE</scope>
    <source>
        <strain evidence="1">Hyas-2018</strain>
    </source>
</reference>
<dbReference type="Proteomes" id="UP000821845">
    <property type="component" value="Chromosome 1"/>
</dbReference>
<evidence type="ECO:0000313" key="2">
    <source>
        <dbReference type="Proteomes" id="UP000821845"/>
    </source>
</evidence>
<sequence>MASLPARYPRDPTSGQRPPRWLPRWTPAFVVGGGISLNSLWEATATPGLVCDSDFWLAVCRTRLRWPGQARLARGCPRETGQRAGPNGLRLLPPTRTGASSGLVAVRASSMGIAN</sequence>